<protein>
    <recommendedName>
        <fullName evidence="3">Solute-binding protein family 3/N-terminal domain-containing protein</fullName>
    </recommendedName>
</protein>
<organism evidence="1 2">
    <name type="scientific">Oceanicoccus sagamiensis</name>
    <dbReference type="NCBI Taxonomy" id="716816"/>
    <lineage>
        <taxon>Bacteria</taxon>
        <taxon>Pseudomonadati</taxon>
        <taxon>Pseudomonadota</taxon>
        <taxon>Gammaproteobacteria</taxon>
        <taxon>Cellvibrionales</taxon>
        <taxon>Spongiibacteraceae</taxon>
        <taxon>Oceanicoccus</taxon>
    </lineage>
</organism>
<dbReference type="STRING" id="716816.BST96_19360"/>
<evidence type="ECO:0008006" key="3">
    <source>
        <dbReference type="Google" id="ProtNLM"/>
    </source>
</evidence>
<keyword evidence="2" id="KW-1185">Reference proteome</keyword>
<gene>
    <name evidence="1" type="ORF">BST96_19360</name>
</gene>
<dbReference type="Gene3D" id="3.40.190.10">
    <property type="entry name" value="Periplasmic binding protein-like II"/>
    <property type="match status" value="2"/>
</dbReference>
<name>A0A1X9NGA4_9GAMM</name>
<dbReference type="Pfam" id="PF12974">
    <property type="entry name" value="Phosphonate-bd"/>
    <property type="match status" value="1"/>
</dbReference>
<dbReference type="Proteomes" id="UP000193450">
    <property type="component" value="Chromosome"/>
</dbReference>
<dbReference type="SUPFAM" id="SSF53850">
    <property type="entry name" value="Periplasmic binding protein-like II"/>
    <property type="match status" value="1"/>
</dbReference>
<dbReference type="EMBL" id="CP019343">
    <property type="protein sequence ID" value="ARN76064.1"/>
    <property type="molecule type" value="Genomic_DNA"/>
</dbReference>
<evidence type="ECO:0000313" key="2">
    <source>
        <dbReference type="Proteomes" id="UP000193450"/>
    </source>
</evidence>
<dbReference type="AlphaFoldDB" id="A0A1X9NGA4"/>
<proteinExistence type="predicted"/>
<sequence length="243" mass="27213">MVPVAAANLFAIWSGKINRELSKQSCYKFDFHSAANFKQFIDKAHNKTFDMVAVPAHLASYLINKEGYQPMAFLVWESRYLYITKTNSSLLTLQQFDGITLALPDPLTETSILAKAELEAINQSAQYQHYQNYNQVLHALMESSVDAAVMISPFYNGYKARPHFNNSTQVIHSAAFPSHGMLLATENIGKQQREELFNTLASLESGSGFLWESFAPISSLQLETLHKNQAPSVATLEQLLSTQ</sequence>
<evidence type="ECO:0000313" key="1">
    <source>
        <dbReference type="EMBL" id="ARN76064.1"/>
    </source>
</evidence>
<reference evidence="1 2" key="1">
    <citation type="submission" date="2016-11" db="EMBL/GenBank/DDBJ databases">
        <title>Trade-off between light-utilization and light-protection in marine flavobacteria.</title>
        <authorList>
            <person name="Kumagai Y."/>
        </authorList>
    </citation>
    <scope>NUCLEOTIDE SEQUENCE [LARGE SCALE GENOMIC DNA]</scope>
    <source>
        <strain evidence="1 2">NBRC 107125</strain>
    </source>
</reference>
<dbReference type="KEGG" id="osg:BST96_19360"/>
<accession>A0A1X9NGA4</accession>